<gene>
    <name evidence="1" type="ORF">ACFONL_20855</name>
</gene>
<sequence length="79" mass="8071">MLGSLRARLLVGVILTTVTGIAVAGVSISALFRAHVTELVNAELIGHLGELESLLTVTAVLLPPSALIADVGRSTALKV</sequence>
<protein>
    <submittedName>
        <fullName evidence="1">Uncharacterized protein</fullName>
    </submittedName>
</protein>
<comment type="caution">
    <text evidence="1">The sequence shown here is derived from an EMBL/GenBank/DDBJ whole genome shotgun (WGS) entry which is preliminary data.</text>
</comment>
<reference evidence="2" key="1">
    <citation type="journal article" date="2019" name="Int. J. Syst. Evol. Microbiol.">
        <title>The Global Catalogue of Microorganisms (GCM) 10K type strain sequencing project: providing services to taxonomists for standard genome sequencing and annotation.</title>
        <authorList>
            <consortium name="The Broad Institute Genomics Platform"/>
            <consortium name="The Broad Institute Genome Sequencing Center for Infectious Disease"/>
            <person name="Wu L."/>
            <person name="Ma J."/>
        </authorList>
    </citation>
    <scope>NUCLEOTIDE SEQUENCE [LARGE SCALE GENOMIC DNA]</scope>
    <source>
        <strain evidence="2">KCTC 42282</strain>
    </source>
</reference>
<accession>A0ABV7UM18</accession>
<evidence type="ECO:0000313" key="1">
    <source>
        <dbReference type="EMBL" id="MFC3639795.1"/>
    </source>
</evidence>
<organism evidence="1 2">
    <name type="scientific">Camelimonas fluminis</name>
    <dbReference type="NCBI Taxonomy" id="1576911"/>
    <lineage>
        <taxon>Bacteria</taxon>
        <taxon>Pseudomonadati</taxon>
        <taxon>Pseudomonadota</taxon>
        <taxon>Alphaproteobacteria</taxon>
        <taxon>Hyphomicrobiales</taxon>
        <taxon>Chelatococcaceae</taxon>
        <taxon>Camelimonas</taxon>
    </lineage>
</organism>
<keyword evidence="2" id="KW-1185">Reference proteome</keyword>
<evidence type="ECO:0000313" key="2">
    <source>
        <dbReference type="Proteomes" id="UP001595704"/>
    </source>
</evidence>
<dbReference type="Proteomes" id="UP001595704">
    <property type="component" value="Unassembled WGS sequence"/>
</dbReference>
<name>A0ABV7UM18_9HYPH</name>
<feature type="non-terminal residue" evidence="1">
    <location>
        <position position="79"/>
    </location>
</feature>
<dbReference type="EMBL" id="JBHRYC010000099">
    <property type="protein sequence ID" value="MFC3639795.1"/>
    <property type="molecule type" value="Genomic_DNA"/>
</dbReference>
<proteinExistence type="predicted"/>